<proteinExistence type="predicted"/>
<evidence type="ECO:0000313" key="1">
    <source>
        <dbReference type="EMBL" id="GME91262.1"/>
    </source>
</evidence>
<dbReference type="Proteomes" id="UP001165101">
    <property type="component" value="Unassembled WGS sequence"/>
</dbReference>
<protein>
    <submittedName>
        <fullName evidence="1">Unnamed protein product</fullName>
    </submittedName>
</protein>
<dbReference type="EMBL" id="BSXV01000959">
    <property type="protein sequence ID" value="GME91262.1"/>
    <property type="molecule type" value="Genomic_DNA"/>
</dbReference>
<evidence type="ECO:0000313" key="2">
    <source>
        <dbReference type="Proteomes" id="UP001165101"/>
    </source>
</evidence>
<accession>A0ACB5TMI4</accession>
<keyword evidence="2" id="KW-1185">Reference proteome</keyword>
<gene>
    <name evidence="1" type="ORF">Cboi01_000223300</name>
</gene>
<reference evidence="1" key="1">
    <citation type="submission" date="2023-04" db="EMBL/GenBank/DDBJ databases">
        <title>Candida boidinii NBRC 1967.</title>
        <authorList>
            <person name="Ichikawa N."/>
            <person name="Sato H."/>
            <person name="Tonouchi N."/>
        </authorList>
    </citation>
    <scope>NUCLEOTIDE SEQUENCE</scope>
    <source>
        <strain evidence="1">NBRC 1967</strain>
    </source>
</reference>
<sequence>MPHEWKNFCEANGISIEEQQRNPEAIQRVVDFYQKTYLQQNAEDSALDKFARQSSGNHSSSSDMEMRTPSTNISNRFEYPELYNSNSNPDQQLQQQQQHQQQQQSAISTPKFNYFDEEEQKQRLNSVKEEMASYVPSRPAPPPPVSKDSSPLPILPPTPGSTHSSHKKHSSISSTIKSHKSPARSRSSSVSNHNNSSKSSKTTPVIPYSSQFHDSFSPNNNNTSFGDSAPSSFIGSLSRKLTYKNSHKHSASSQIKKDLISSPVLQSSSSKQVPVESQLVYQNKQQQLLKDQKELEERRLREQERLKQEDLLEKERVRLEQIERENEKQIKYHTQLQAQQQRQLTQSNEKIVGHVSPIISQSAERLPAPSIRSMQTHTPVDAVSLQNQKTHASEVSANSHATSLGERIERQEEILNQRAVKEEYSQKPQPPEPVEIDQQQQQQQQQQQLEEVSAKSSKEEVVKQQQVIPPIPSASKLTKDGSKPQLTAAELEKRREKKKALERKFMTKLLQICSVEDPREKYIDLVKIGQGASGGVYTAHEVGNNHCVAIKQMELDRQPKKELILNEIIVMKDSRHKNIVNFIDSYLLKKDLWVVMEYMEGGSLTDIVTHSVMTERQMGVVCRETLEGLRFLHSKGIIHRDIKSDNILLSINGEIKLTDFGFCAQINDYHTKRHTMVGTPYWMAPEVVAKQHYGPKVDIWSLGIMTIEMIEGEPPYLNETPLRALFLISTNGKPTLNDKDGLSQELQDFLDYCLEVDADKRYDALQLLDTPFIKNSDDTSSLAPLVRMARMQKQADSNEV</sequence>
<organism evidence="1 2">
    <name type="scientific">Candida boidinii</name>
    <name type="common">Yeast</name>
    <dbReference type="NCBI Taxonomy" id="5477"/>
    <lineage>
        <taxon>Eukaryota</taxon>
        <taxon>Fungi</taxon>
        <taxon>Dikarya</taxon>
        <taxon>Ascomycota</taxon>
        <taxon>Saccharomycotina</taxon>
        <taxon>Pichiomycetes</taxon>
        <taxon>Pichiales</taxon>
        <taxon>Pichiaceae</taxon>
        <taxon>Ogataea</taxon>
        <taxon>Ogataea/Candida clade</taxon>
    </lineage>
</organism>
<name>A0ACB5TMI4_CANBO</name>
<comment type="caution">
    <text evidence="1">The sequence shown here is derived from an EMBL/GenBank/DDBJ whole genome shotgun (WGS) entry which is preliminary data.</text>
</comment>